<dbReference type="Pfam" id="PF00132">
    <property type="entry name" value="Hexapep"/>
    <property type="match status" value="1"/>
</dbReference>
<dbReference type="PANTHER" id="PTHR23416:SF23">
    <property type="entry name" value="ACETYLTRANSFERASE C18B11.09C-RELATED"/>
    <property type="match status" value="1"/>
</dbReference>
<gene>
    <name evidence="3" type="ORF">SAMN06265379_111112</name>
</gene>
<proteinExistence type="inferred from homology"/>
<dbReference type="InterPro" id="IPR001451">
    <property type="entry name" value="Hexapep"/>
</dbReference>
<protein>
    <submittedName>
        <fullName evidence="3">Acetyltransferase (Isoleucine patch superfamily)</fullName>
    </submittedName>
</protein>
<organism evidence="3 4">
    <name type="scientific">Saccharicrinis carchari</name>
    <dbReference type="NCBI Taxonomy" id="1168039"/>
    <lineage>
        <taxon>Bacteria</taxon>
        <taxon>Pseudomonadati</taxon>
        <taxon>Bacteroidota</taxon>
        <taxon>Bacteroidia</taxon>
        <taxon>Marinilabiliales</taxon>
        <taxon>Marinilabiliaceae</taxon>
        <taxon>Saccharicrinis</taxon>
    </lineage>
</organism>
<name>A0A521EVC3_SACCC</name>
<dbReference type="EMBL" id="FXTB01000011">
    <property type="protein sequence ID" value="SMO87877.1"/>
    <property type="molecule type" value="Genomic_DNA"/>
</dbReference>
<dbReference type="InterPro" id="IPR011004">
    <property type="entry name" value="Trimer_LpxA-like_sf"/>
</dbReference>
<dbReference type="CDD" id="cd04647">
    <property type="entry name" value="LbH_MAT_like"/>
    <property type="match status" value="1"/>
</dbReference>
<keyword evidence="4" id="KW-1185">Reference proteome</keyword>
<evidence type="ECO:0000313" key="3">
    <source>
        <dbReference type="EMBL" id="SMO87877.1"/>
    </source>
</evidence>
<dbReference type="InterPro" id="IPR051159">
    <property type="entry name" value="Hexapeptide_acetyltransf"/>
</dbReference>
<evidence type="ECO:0000256" key="1">
    <source>
        <dbReference type="ARBA" id="ARBA00007274"/>
    </source>
</evidence>
<dbReference type="Proteomes" id="UP000319040">
    <property type="component" value="Unassembled WGS sequence"/>
</dbReference>
<keyword evidence="2 3" id="KW-0808">Transferase</keyword>
<dbReference type="RefSeq" id="WP_142534558.1">
    <property type="nucleotide sequence ID" value="NZ_FXTB01000011.1"/>
</dbReference>
<evidence type="ECO:0000256" key="2">
    <source>
        <dbReference type="ARBA" id="ARBA00022679"/>
    </source>
</evidence>
<comment type="similarity">
    <text evidence="1">Belongs to the transferase hexapeptide repeat family.</text>
</comment>
<sequence>MAIRGWVLTFPFFRYNFIHYSVKIRAKNLFKIGNNVKIESNAYIDAFSEQGVIIGNNVSIGKNTRIECSGSLFNPGIGIHIGNGTSLGTDGFFGCAGGIIIGDDTIMGNWVSFHAENHNFNRLDVLIKNQGVNRCGIKIGNNCWIGAKVTILDGVIVQDGCVIAAGSVVSRGIYEPNSIIGGVPARVLKKR</sequence>
<evidence type="ECO:0000313" key="4">
    <source>
        <dbReference type="Proteomes" id="UP000319040"/>
    </source>
</evidence>
<reference evidence="3 4" key="1">
    <citation type="submission" date="2017-05" db="EMBL/GenBank/DDBJ databases">
        <authorList>
            <person name="Varghese N."/>
            <person name="Submissions S."/>
        </authorList>
    </citation>
    <scope>NUCLEOTIDE SEQUENCE [LARGE SCALE GENOMIC DNA]</scope>
    <source>
        <strain evidence="3 4">DSM 27040</strain>
    </source>
</reference>
<dbReference type="GO" id="GO:0005829">
    <property type="term" value="C:cytosol"/>
    <property type="evidence" value="ECO:0007669"/>
    <property type="project" value="TreeGrafter"/>
</dbReference>
<dbReference type="OrthoDB" id="9812571at2"/>
<dbReference type="AlphaFoldDB" id="A0A521EVC3"/>
<accession>A0A521EVC3</accession>
<dbReference type="Gene3D" id="2.160.10.10">
    <property type="entry name" value="Hexapeptide repeat proteins"/>
    <property type="match status" value="2"/>
</dbReference>
<dbReference type="PANTHER" id="PTHR23416">
    <property type="entry name" value="SIALIC ACID SYNTHASE-RELATED"/>
    <property type="match status" value="1"/>
</dbReference>
<dbReference type="GO" id="GO:0008374">
    <property type="term" value="F:O-acyltransferase activity"/>
    <property type="evidence" value="ECO:0007669"/>
    <property type="project" value="TreeGrafter"/>
</dbReference>
<dbReference type="SUPFAM" id="SSF51161">
    <property type="entry name" value="Trimeric LpxA-like enzymes"/>
    <property type="match status" value="1"/>
</dbReference>